<evidence type="ECO:0000256" key="1">
    <source>
        <dbReference type="SAM" id="MobiDB-lite"/>
    </source>
</evidence>
<dbReference type="RefSeq" id="WP_238301905.1">
    <property type="nucleotide sequence ID" value="NZ_BPQM01000028.1"/>
</dbReference>
<reference evidence="2" key="1">
    <citation type="journal article" date="2016" name="Front. Microbiol.">
        <title>Genome Sequence of the Piezophilic, Mesophilic Sulfate-Reducing Bacterium Desulfovibrio indicus J2T.</title>
        <authorList>
            <person name="Cao J."/>
            <person name="Maignien L."/>
            <person name="Shao Z."/>
            <person name="Alain K."/>
            <person name="Jebbar M."/>
        </authorList>
    </citation>
    <scope>NUCLEOTIDE SEQUENCE</scope>
    <source>
        <strain evidence="2">NBRC 103626</strain>
    </source>
</reference>
<protein>
    <submittedName>
        <fullName evidence="2">Uncharacterized protein</fullName>
    </submittedName>
</protein>
<organism evidence="2 3">
    <name type="scientific">Methylobacterium gregans</name>
    <dbReference type="NCBI Taxonomy" id="374424"/>
    <lineage>
        <taxon>Bacteria</taxon>
        <taxon>Pseudomonadati</taxon>
        <taxon>Pseudomonadota</taxon>
        <taxon>Alphaproteobacteria</taxon>
        <taxon>Hyphomicrobiales</taxon>
        <taxon>Methylobacteriaceae</taxon>
        <taxon>Methylobacterium</taxon>
    </lineage>
</organism>
<keyword evidence="3" id="KW-1185">Reference proteome</keyword>
<accession>A0AA37HNT1</accession>
<dbReference type="AlphaFoldDB" id="A0AA37HNT1"/>
<feature type="compositionally biased region" description="Pro residues" evidence="1">
    <location>
        <begin position="68"/>
        <end position="77"/>
    </location>
</feature>
<name>A0AA37HNT1_9HYPH</name>
<sequence length="77" mass="8041">MRQCGILSPNRSSVTGDPQLNGIGHALEQLYAPVLAEGVPEAWLRLLGRAGAPNDPGRAEDAARDPTRPPSPGGTRS</sequence>
<dbReference type="EMBL" id="BPQM01000028">
    <property type="protein sequence ID" value="GJD78187.1"/>
    <property type="molecule type" value="Genomic_DNA"/>
</dbReference>
<gene>
    <name evidence="2" type="ORF">NBEOAGPD_1401</name>
</gene>
<comment type="caution">
    <text evidence="2">The sequence shown here is derived from an EMBL/GenBank/DDBJ whole genome shotgun (WGS) entry which is preliminary data.</text>
</comment>
<feature type="region of interest" description="Disordered" evidence="1">
    <location>
        <begin position="49"/>
        <end position="77"/>
    </location>
</feature>
<reference evidence="2" key="2">
    <citation type="submission" date="2021-08" db="EMBL/GenBank/DDBJ databases">
        <authorList>
            <person name="Tani A."/>
            <person name="Ola A."/>
            <person name="Ogura Y."/>
            <person name="Katsura K."/>
            <person name="Hayashi T."/>
        </authorList>
    </citation>
    <scope>NUCLEOTIDE SEQUENCE</scope>
    <source>
        <strain evidence="2">NBRC 103626</strain>
    </source>
</reference>
<evidence type="ECO:0000313" key="2">
    <source>
        <dbReference type="EMBL" id="GJD78187.1"/>
    </source>
</evidence>
<dbReference type="Proteomes" id="UP001055108">
    <property type="component" value="Unassembled WGS sequence"/>
</dbReference>
<feature type="compositionally biased region" description="Basic and acidic residues" evidence="1">
    <location>
        <begin position="57"/>
        <end position="67"/>
    </location>
</feature>
<evidence type="ECO:0000313" key="3">
    <source>
        <dbReference type="Proteomes" id="UP001055108"/>
    </source>
</evidence>
<proteinExistence type="predicted"/>